<organism evidence="2 3">
    <name type="scientific">Haloquadratum walsbyi J07HQW1</name>
    <dbReference type="NCBI Taxonomy" id="1238424"/>
    <lineage>
        <taxon>Archaea</taxon>
        <taxon>Methanobacteriati</taxon>
        <taxon>Methanobacteriota</taxon>
        <taxon>Stenosarchaea group</taxon>
        <taxon>Halobacteria</taxon>
        <taxon>Halobacteriales</taxon>
        <taxon>Haloferacaceae</taxon>
        <taxon>Haloquadratum</taxon>
    </lineage>
</organism>
<gene>
    <name evidence="2" type="ORF">J07HQW1_01280</name>
</gene>
<feature type="compositionally biased region" description="Acidic residues" evidence="1">
    <location>
        <begin position="441"/>
        <end position="460"/>
    </location>
</feature>
<dbReference type="InterPro" id="IPR013389">
    <property type="entry name" value="CRISPR-assoc_prot_Cas8b"/>
</dbReference>
<dbReference type="Pfam" id="PF09484">
    <property type="entry name" value="Cas_TM1802"/>
    <property type="match status" value="1"/>
</dbReference>
<feature type="compositionally biased region" description="Basic and acidic residues" evidence="1">
    <location>
        <begin position="461"/>
        <end position="471"/>
    </location>
</feature>
<dbReference type="STRING" id="1238424.J07HQW1_01280"/>
<dbReference type="AlphaFoldDB" id="U1PGI6"/>
<dbReference type="EMBL" id="KE356560">
    <property type="protein sequence ID" value="ERG91246.1"/>
    <property type="molecule type" value="Genomic_DNA"/>
</dbReference>
<name>U1PGI6_9EURY</name>
<feature type="region of interest" description="Disordered" evidence="1">
    <location>
        <begin position="431"/>
        <end position="471"/>
    </location>
</feature>
<sequence>MSNDAWLSRPLAENQAAAVSTFDDFITDFSFTQNGVRLHYLPYPINPVDTDTFERFYTEVYLPLREATDTDAEFVDRIIEIYTSDVDGASGGDNPASPLSEIIDEDTEYQPFTQETSWLHLYALMYVGSTEPSRVFVDEPNVSLDAVTSVEGAYIDVLSDVGASQLFGTLASQLGYYLPNEGGIAYALLFGSLFDPVIALSPDENDTEAEDAKATTGDALFTRYAKLLRGRSINAVSLISEFATRVDEKLRENLSTNNEPFPTRLVLSQYIQLRTLDQAELLDGDSIIKTGICNADMRSPSDGQTYSSRDERLQDFLENHPMLDNTEARSVFLLGALVGRLSAYQYSEGVSQKLTEQYPPSSISRRVIPEVTQEILDRNYTYGDKDDINRFNQRYTNRLADSMLVRSPDDWTISESESKWLYALGVAYGKQDTSKGIERSDEIEDDDDGTDEVDSTDETDDGHKNIELTEY</sequence>
<accession>U1PGI6</accession>
<dbReference type="Proteomes" id="UP000030649">
    <property type="component" value="Unassembled WGS sequence"/>
</dbReference>
<evidence type="ECO:0000313" key="3">
    <source>
        <dbReference type="Proteomes" id="UP000030649"/>
    </source>
</evidence>
<protein>
    <submittedName>
        <fullName evidence="2">CRISPR-associated protein TM1802 (Cas_TM1802)</fullName>
    </submittedName>
</protein>
<evidence type="ECO:0000256" key="1">
    <source>
        <dbReference type="SAM" id="MobiDB-lite"/>
    </source>
</evidence>
<dbReference type="HOGENOM" id="CLU_579537_0_0_2"/>
<proteinExistence type="predicted"/>
<reference evidence="2 3" key="1">
    <citation type="journal article" date="2013" name="PLoS ONE">
        <title>Assembly-driven community genomics of a hypersaline microbial ecosystem.</title>
        <authorList>
            <person name="Podell S."/>
            <person name="Ugalde J.A."/>
            <person name="Narasingarao P."/>
            <person name="Banfield J.F."/>
            <person name="Heidelberg K.B."/>
            <person name="Allen E.E."/>
        </authorList>
    </citation>
    <scope>NUCLEOTIDE SEQUENCE [LARGE SCALE GENOMIC DNA]</scope>
    <source>
        <strain evidence="3">J07HQW1</strain>
    </source>
</reference>
<evidence type="ECO:0000313" key="2">
    <source>
        <dbReference type="EMBL" id="ERG91246.1"/>
    </source>
</evidence>